<evidence type="ECO:0000313" key="2">
    <source>
        <dbReference type="Proteomes" id="UP001596378"/>
    </source>
</evidence>
<accession>A0ABW2FE41</accession>
<proteinExistence type="predicted"/>
<organism evidence="1 2">
    <name type="scientific">Cohnella cellulosilytica</name>
    <dbReference type="NCBI Taxonomy" id="986710"/>
    <lineage>
        <taxon>Bacteria</taxon>
        <taxon>Bacillati</taxon>
        <taxon>Bacillota</taxon>
        <taxon>Bacilli</taxon>
        <taxon>Bacillales</taxon>
        <taxon>Paenibacillaceae</taxon>
        <taxon>Cohnella</taxon>
    </lineage>
</organism>
<dbReference type="Proteomes" id="UP001596378">
    <property type="component" value="Unassembled WGS sequence"/>
</dbReference>
<evidence type="ECO:0008006" key="3">
    <source>
        <dbReference type="Google" id="ProtNLM"/>
    </source>
</evidence>
<comment type="caution">
    <text evidence="1">The sequence shown here is derived from an EMBL/GenBank/DDBJ whole genome shotgun (WGS) entry which is preliminary data.</text>
</comment>
<protein>
    <recommendedName>
        <fullName evidence="3">DUF4259 domain-containing protein</fullName>
    </recommendedName>
</protein>
<dbReference type="EMBL" id="JBHTAI010000016">
    <property type="protein sequence ID" value="MFC7151406.1"/>
    <property type="molecule type" value="Genomic_DNA"/>
</dbReference>
<gene>
    <name evidence="1" type="ORF">ACFQMJ_22950</name>
</gene>
<sequence length="115" mass="12948">MGTWEAGILDDDIALDIKVEFDEIMSEEKDVVLATEAVLESFSDSLEDEDEGPVVILTLAYLQIRAGNLMEPIGQRALEIIETGEGLERWEDNDEMLTKRKQVLEELKMSILSCT</sequence>
<keyword evidence="2" id="KW-1185">Reference proteome</keyword>
<reference evidence="2" key="1">
    <citation type="journal article" date="2019" name="Int. J. Syst. Evol. Microbiol.">
        <title>The Global Catalogue of Microorganisms (GCM) 10K type strain sequencing project: providing services to taxonomists for standard genome sequencing and annotation.</title>
        <authorList>
            <consortium name="The Broad Institute Genomics Platform"/>
            <consortium name="The Broad Institute Genome Sequencing Center for Infectious Disease"/>
            <person name="Wu L."/>
            <person name="Ma J."/>
        </authorList>
    </citation>
    <scope>NUCLEOTIDE SEQUENCE [LARGE SCALE GENOMIC DNA]</scope>
    <source>
        <strain evidence="2">KCTC 12907</strain>
    </source>
</reference>
<evidence type="ECO:0000313" key="1">
    <source>
        <dbReference type="EMBL" id="MFC7151406.1"/>
    </source>
</evidence>
<dbReference type="RefSeq" id="WP_378044931.1">
    <property type="nucleotide sequence ID" value="NZ_JBHMDN010000006.1"/>
</dbReference>
<name>A0ABW2FE41_9BACL</name>